<keyword evidence="1" id="KW-0472">Membrane</keyword>
<proteinExistence type="predicted"/>
<feature type="transmembrane region" description="Helical" evidence="1">
    <location>
        <begin position="223"/>
        <end position="254"/>
    </location>
</feature>
<feature type="transmembrane region" description="Helical" evidence="1">
    <location>
        <begin position="12"/>
        <end position="30"/>
    </location>
</feature>
<keyword evidence="1" id="KW-1133">Transmembrane helix</keyword>
<sequence length="321" mass="36224">MLSYDAVNAVVYYTLSGASIFLAIPFFYIIMCHSPSSLRLYRNTIINLTMWYFLAVQIDGLFLQLLFTTHDSQMCGKYVGLASYLGRSATIAFLFLCIISATNAGVSILICFIFRYVQISNCSMSSYFKWFKVMCVALHLTFSLAAVFMTYLFISSAHVFEVDDVLHVCFDERNSSTMTTVSIVSISLIVVGTFSVLCLVWMSLKALRSLKSSMTKETYRLQLLLTINLVVVVLLPGIFSVVPIVFTCFCIYFKCGLLPYSISLAAQTPFLDSISMCIATLAFITPYREANYLLWHEVMAMLMKCMRKTLFVFRTFTNGAS</sequence>
<dbReference type="Proteomes" id="UP000095287">
    <property type="component" value="Unplaced"/>
</dbReference>
<keyword evidence="2" id="KW-1185">Reference proteome</keyword>
<accession>A0A1I7ZMS0</accession>
<feature type="transmembrane region" description="Helical" evidence="1">
    <location>
        <begin position="89"/>
        <end position="114"/>
    </location>
</feature>
<dbReference type="WBParaSite" id="L893_g27727.t1">
    <property type="protein sequence ID" value="L893_g27727.t1"/>
    <property type="gene ID" value="L893_g27727"/>
</dbReference>
<feature type="transmembrane region" description="Helical" evidence="1">
    <location>
        <begin position="260"/>
        <end position="284"/>
    </location>
</feature>
<dbReference type="Pfam" id="PF10318">
    <property type="entry name" value="7TM_GPCR_Srh"/>
    <property type="match status" value="1"/>
</dbReference>
<feature type="transmembrane region" description="Helical" evidence="1">
    <location>
        <begin position="180"/>
        <end position="202"/>
    </location>
</feature>
<feature type="transmembrane region" description="Helical" evidence="1">
    <location>
        <begin position="135"/>
        <end position="160"/>
    </location>
</feature>
<organism evidence="2 3">
    <name type="scientific">Steinernema glaseri</name>
    <dbReference type="NCBI Taxonomy" id="37863"/>
    <lineage>
        <taxon>Eukaryota</taxon>
        <taxon>Metazoa</taxon>
        <taxon>Ecdysozoa</taxon>
        <taxon>Nematoda</taxon>
        <taxon>Chromadorea</taxon>
        <taxon>Rhabditida</taxon>
        <taxon>Tylenchina</taxon>
        <taxon>Panagrolaimomorpha</taxon>
        <taxon>Strongyloidoidea</taxon>
        <taxon>Steinernematidae</taxon>
        <taxon>Steinernema</taxon>
    </lineage>
</organism>
<name>A0A1I7ZMS0_9BILA</name>
<reference evidence="3" key="1">
    <citation type="submission" date="2016-11" db="UniProtKB">
        <authorList>
            <consortium name="WormBaseParasite"/>
        </authorList>
    </citation>
    <scope>IDENTIFICATION</scope>
</reference>
<evidence type="ECO:0000313" key="2">
    <source>
        <dbReference type="Proteomes" id="UP000095287"/>
    </source>
</evidence>
<evidence type="ECO:0000313" key="3">
    <source>
        <dbReference type="WBParaSite" id="L893_g27727.t1"/>
    </source>
</evidence>
<evidence type="ECO:0000256" key="1">
    <source>
        <dbReference type="SAM" id="Phobius"/>
    </source>
</evidence>
<protein>
    <submittedName>
        <fullName evidence="3">G_PROTEIN_RECEP_F1_2 domain-containing protein</fullName>
    </submittedName>
</protein>
<dbReference type="AlphaFoldDB" id="A0A1I7ZMS0"/>
<dbReference type="InterPro" id="IPR019422">
    <property type="entry name" value="7TM_GPCR_serpentine_rcpt_Srh"/>
</dbReference>
<feature type="transmembrane region" description="Helical" evidence="1">
    <location>
        <begin position="51"/>
        <end position="69"/>
    </location>
</feature>
<keyword evidence="1" id="KW-0812">Transmembrane</keyword>